<evidence type="ECO:0000256" key="1">
    <source>
        <dbReference type="ARBA" id="ARBA00000085"/>
    </source>
</evidence>
<evidence type="ECO:0000256" key="6">
    <source>
        <dbReference type="ARBA" id="ARBA00022777"/>
    </source>
</evidence>
<dbReference type="InterPro" id="IPR055558">
    <property type="entry name" value="DUF7134"/>
</dbReference>
<keyword evidence="10" id="KW-1133">Transmembrane helix</keyword>
<reference evidence="12 13" key="1">
    <citation type="journal article" date="2009" name="Stand. Genomic Sci.">
        <title>Complete genome sequence of Stackebrandtia nassauensis type strain (LLR-40K-21).</title>
        <authorList>
            <person name="Munk C."/>
            <person name="Lapidus A."/>
            <person name="Copeland A."/>
            <person name="Jando M."/>
            <person name="Mayilraj S."/>
            <person name="Glavina Del Rio T."/>
            <person name="Nolan M."/>
            <person name="Chen F."/>
            <person name="Lucas S."/>
            <person name="Tice H."/>
            <person name="Cheng J.F."/>
            <person name="Han C."/>
            <person name="Detter J.C."/>
            <person name="Bruce D."/>
            <person name="Goodwin L."/>
            <person name="Chain P."/>
            <person name="Pitluck S."/>
            <person name="Goker M."/>
            <person name="Ovchinikova G."/>
            <person name="Pati A."/>
            <person name="Ivanova N."/>
            <person name="Mavromatis K."/>
            <person name="Chen A."/>
            <person name="Palaniappan K."/>
            <person name="Land M."/>
            <person name="Hauser L."/>
            <person name="Chang Y.J."/>
            <person name="Jeffries C.D."/>
            <person name="Bristow J."/>
            <person name="Eisen J.A."/>
            <person name="Markowitz V."/>
            <person name="Hugenholtz P."/>
            <person name="Kyrpides N.C."/>
            <person name="Klenk H.P."/>
        </authorList>
    </citation>
    <scope>NUCLEOTIDE SEQUENCE [LARGE SCALE GENOMIC DNA]</scope>
    <source>
        <strain evidence="13">DSM 44728 / CIP 108903 / NRRL B-16338 / NBRC 102104 / LLR-40K-21</strain>
    </source>
</reference>
<keyword evidence="5" id="KW-0547">Nucleotide-binding</keyword>
<evidence type="ECO:0000256" key="7">
    <source>
        <dbReference type="ARBA" id="ARBA00022840"/>
    </source>
</evidence>
<feature type="transmembrane region" description="Helical" evidence="10">
    <location>
        <begin position="12"/>
        <end position="29"/>
    </location>
</feature>
<feature type="domain" description="Histidine kinase" evidence="11">
    <location>
        <begin position="183"/>
        <end position="373"/>
    </location>
</feature>
<dbReference type="PANTHER" id="PTHR24421:SF10">
    <property type="entry name" value="NITRATE_NITRITE SENSOR PROTEIN NARQ"/>
    <property type="match status" value="1"/>
</dbReference>
<dbReference type="OrthoDB" id="227596at2"/>
<dbReference type="SMART" id="SM00387">
    <property type="entry name" value="HATPase_c"/>
    <property type="match status" value="1"/>
</dbReference>
<keyword evidence="10" id="KW-0812">Transmembrane</keyword>
<keyword evidence="8" id="KW-0902">Two-component regulatory system</keyword>
<evidence type="ECO:0000256" key="2">
    <source>
        <dbReference type="ARBA" id="ARBA00012438"/>
    </source>
</evidence>
<dbReference type="Proteomes" id="UP000000844">
    <property type="component" value="Chromosome"/>
</dbReference>
<feature type="coiled-coil region" evidence="9">
    <location>
        <begin position="148"/>
        <end position="182"/>
    </location>
</feature>
<dbReference type="InterPro" id="IPR036890">
    <property type="entry name" value="HATPase_C_sf"/>
</dbReference>
<feature type="transmembrane region" description="Helical" evidence="10">
    <location>
        <begin position="68"/>
        <end position="94"/>
    </location>
</feature>
<dbReference type="Gene3D" id="1.20.5.1930">
    <property type="match status" value="1"/>
</dbReference>
<evidence type="ECO:0000313" key="13">
    <source>
        <dbReference type="Proteomes" id="UP000000844"/>
    </source>
</evidence>
<evidence type="ECO:0000256" key="5">
    <source>
        <dbReference type="ARBA" id="ARBA00022741"/>
    </source>
</evidence>
<name>D3Q6R1_STANL</name>
<keyword evidence="13" id="KW-1185">Reference proteome</keyword>
<protein>
    <recommendedName>
        <fullName evidence="2">histidine kinase</fullName>
        <ecNumber evidence="2">2.7.13.3</ecNumber>
    </recommendedName>
</protein>
<sequence length="380" mass="40789">MGEGERHQRRWDVIAAGAATAFALAAVIHEMDKKEFWLPVAAAVPLAILTGLALLARRRYPIPVTLFTGSMTVLFIASDSRAGTVALLIALYSLAKYERRWIAIVAGSVVIVVGTVTAGLSGSWEMASRSAPWLVIFLEAGIIAGDIAGRQQRALESARSRAAEAERSKEELAQRRAAEERVRIARELHDSLTHAISVVNVQSSVALHMLNRQPEQAEASLRNIRAASQDAMRELRATLRALRMTEGDSTPGIDSLPALVERSALTIAMDISPDRQALPETVDRTVYRIVQEALTNSTRHARASAVDISIVVDDESVTTTITDDGIGPAPEGVAEGLGLMGMRERVAALGGDLRPGPGPDGGFQVRAVLPLTETEAKELT</sequence>
<dbReference type="PROSITE" id="PS50109">
    <property type="entry name" value="HIS_KIN"/>
    <property type="match status" value="1"/>
</dbReference>
<evidence type="ECO:0000313" key="12">
    <source>
        <dbReference type="EMBL" id="ADD44304.1"/>
    </source>
</evidence>
<evidence type="ECO:0000256" key="4">
    <source>
        <dbReference type="ARBA" id="ARBA00022679"/>
    </source>
</evidence>
<dbReference type="InterPro" id="IPR003594">
    <property type="entry name" value="HATPase_dom"/>
</dbReference>
<dbReference type="CDD" id="cd16917">
    <property type="entry name" value="HATPase_UhpB-NarQ-NarX-like"/>
    <property type="match status" value="1"/>
</dbReference>
<dbReference type="SUPFAM" id="SSF55874">
    <property type="entry name" value="ATPase domain of HSP90 chaperone/DNA topoisomerase II/histidine kinase"/>
    <property type="match status" value="1"/>
</dbReference>
<dbReference type="KEGG" id="sna:Snas_4661"/>
<dbReference type="EC" id="2.7.13.3" evidence="2"/>
<evidence type="ECO:0000256" key="3">
    <source>
        <dbReference type="ARBA" id="ARBA00022553"/>
    </source>
</evidence>
<dbReference type="RefSeq" id="WP_013019875.1">
    <property type="nucleotide sequence ID" value="NC_013947.1"/>
</dbReference>
<dbReference type="Pfam" id="PF07730">
    <property type="entry name" value="HisKA_3"/>
    <property type="match status" value="1"/>
</dbReference>
<evidence type="ECO:0000259" key="11">
    <source>
        <dbReference type="PROSITE" id="PS50109"/>
    </source>
</evidence>
<dbReference type="AlphaFoldDB" id="D3Q6R1"/>
<dbReference type="eggNOG" id="COG4585">
    <property type="taxonomic scope" value="Bacteria"/>
</dbReference>
<proteinExistence type="predicted"/>
<dbReference type="InterPro" id="IPR005467">
    <property type="entry name" value="His_kinase_dom"/>
</dbReference>
<dbReference type="InterPro" id="IPR050482">
    <property type="entry name" value="Sensor_HK_TwoCompSys"/>
</dbReference>
<dbReference type="Pfam" id="PF02518">
    <property type="entry name" value="HATPase_c"/>
    <property type="match status" value="1"/>
</dbReference>
<dbReference type="GO" id="GO:0005524">
    <property type="term" value="F:ATP binding"/>
    <property type="evidence" value="ECO:0007669"/>
    <property type="project" value="UniProtKB-KW"/>
</dbReference>
<keyword evidence="9" id="KW-0175">Coiled coil</keyword>
<dbReference type="PANTHER" id="PTHR24421">
    <property type="entry name" value="NITRATE/NITRITE SENSOR PROTEIN NARX-RELATED"/>
    <property type="match status" value="1"/>
</dbReference>
<dbReference type="HOGENOM" id="CLU_000445_20_1_11"/>
<dbReference type="GO" id="GO:0016020">
    <property type="term" value="C:membrane"/>
    <property type="evidence" value="ECO:0007669"/>
    <property type="project" value="InterPro"/>
</dbReference>
<gene>
    <name evidence="12" type="ordered locus">Snas_4661</name>
</gene>
<dbReference type="STRING" id="446470.Snas_4661"/>
<dbReference type="InterPro" id="IPR011712">
    <property type="entry name" value="Sig_transdc_His_kin_sub3_dim/P"/>
</dbReference>
<feature type="transmembrane region" description="Helical" evidence="10">
    <location>
        <begin position="101"/>
        <end position="124"/>
    </location>
</feature>
<keyword evidence="7" id="KW-0067">ATP-binding</keyword>
<dbReference type="GO" id="GO:0046983">
    <property type="term" value="F:protein dimerization activity"/>
    <property type="evidence" value="ECO:0007669"/>
    <property type="project" value="InterPro"/>
</dbReference>
<keyword evidence="10" id="KW-0472">Membrane</keyword>
<keyword evidence="4 12" id="KW-0808">Transferase</keyword>
<dbReference type="EMBL" id="CP001778">
    <property type="protein sequence ID" value="ADD44304.1"/>
    <property type="molecule type" value="Genomic_DNA"/>
</dbReference>
<accession>D3Q6R1</accession>
<comment type="catalytic activity">
    <reaction evidence="1">
        <text>ATP + protein L-histidine = ADP + protein N-phospho-L-histidine.</text>
        <dbReference type="EC" id="2.7.13.3"/>
    </reaction>
</comment>
<dbReference type="Pfam" id="PF23539">
    <property type="entry name" value="DUF7134"/>
    <property type="match status" value="1"/>
</dbReference>
<evidence type="ECO:0000256" key="9">
    <source>
        <dbReference type="SAM" id="Coils"/>
    </source>
</evidence>
<evidence type="ECO:0000256" key="8">
    <source>
        <dbReference type="ARBA" id="ARBA00023012"/>
    </source>
</evidence>
<feature type="transmembrane region" description="Helical" evidence="10">
    <location>
        <begin position="36"/>
        <end position="56"/>
    </location>
</feature>
<dbReference type="Gene3D" id="3.30.565.10">
    <property type="entry name" value="Histidine kinase-like ATPase, C-terminal domain"/>
    <property type="match status" value="1"/>
</dbReference>
<keyword evidence="3" id="KW-0597">Phosphoprotein</keyword>
<dbReference type="GO" id="GO:0000155">
    <property type="term" value="F:phosphorelay sensor kinase activity"/>
    <property type="evidence" value="ECO:0007669"/>
    <property type="project" value="InterPro"/>
</dbReference>
<evidence type="ECO:0000256" key="10">
    <source>
        <dbReference type="SAM" id="Phobius"/>
    </source>
</evidence>
<keyword evidence="6 12" id="KW-0418">Kinase</keyword>
<organism evidence="12 13">
    <name type="scientific">Stackebrandtia nassauensis (strain DSM 44728 / CIP 108903 / NRRL B-16338 / NBRC 102104 / LLR-40K-21)</name>
    <dbReference type="NCBI Taxonomy" id="446470"/>
    <lineage>
        <taxon>Bacteria</taxon>
        <taxon>Bacillati</taxon>
        <taxon>Actinomycetota</taxon>
        <taxon>Actinomycetes</taxon>
        <taxon>Glycomycetales</taxon>
        <taxon>Glycomycetaceae</taxon>
        <taxon>Stackebrandtia</taxon>
    </lineage>
</organism>